<name>A0A8J8SF19_9FIRM</name>
<evidence type="ECO:0000256" key="3">
    <source>
        <dbReference type="PROSITE-ProRule" id="PRU01100"/>
    </source>
</evidence>
<dbReference type="Proteomes" id="UP000683246">
    <property type="component" value="Chromosome"/>
</dbReference>
<dbReference type="RefSeq" id="WP_212696426.1">
    <property type="nucleotide sequence ID" value="NZ_CP058649.1"/>
</dbReference>
<evidence type="ECO:0000313" key="6">
    <source>
        <dbReference type="EMBL" id="QUI20967.1"/>
    </source>
</evidence>
<keyword evidence="4" id="KW-0732">Signal</keyword>
<dbReference type="SUPFAM" id="SSF51445">
    <property type="entry name" value="(Trans)glycosidases"/>
    <property type="match status" value="1"/>
</dbReference>
<organism evidence="6 7">
    <name type="scientific">Vallitalea pronyensis</name>
    <dbReference type="NCBI Taxonomy" id="1348613"/>
    <lineage>
        <taxon>Bacteria</taxon>
        <taxon>Bacillati</taxon>
        <taxon>Bacillota</taxon>
        <taxon>Clostridia</taxon>
        <taxon>Lachnospirales</taxon>
        <taxon>Vallitaleaceae</taxon>
        <taxon>Vallitalea</taxon>
    </lineage>
</organism>
<dbReference type="EMBL" id="CP058649">
    <property type="protein sequence ID" value="QUI20967.1"/>
    <property type="molecule type" value="Genomic_DNA"/>
</dbReference>
<dbReference type="Gene3D" id="3.20.20.80">
    <property type="entry name" value="Glycosidases"/>
    <property type="match status" value="1"/>
</dbReference>
<evidence type="ECO:0000256" key="1">
    <source>
        <dbReference type="ARBA" id="ARBA00022801"/>
    </source>
</evidence>
<accession>A0A8J8SF19</accession>
<dbReference type="InterPro" id="IPR022790">
    <property type="entry name" value="GH26_dom"/>
</dbReference>
<feature type="chain" id="PRO_5035258999" description="GH26 domain-containing protein" evidence="4">
    <location>
        <begin position="30"/>
        <end position="504"/>
    </location>
</feature>
<keyword evidence="2 3" id="KW-0326">Glycosidase</keyword>
<reference evidence="6" key="1">
    <citation type="submission" date="2020-07" db="EMBL/GenBank/DDBJ databases">
        <title>Vallitalea pronyensis genome.</title>
        <authorList>
            <person name="Postec A."/>
        </authorList>
    </citation>
    <scope>NUCLEOTIDE SEQUENCE</scope>
    <source>
        <strain evidence="6">FatNI3</strain>
    </source>
</reference>
<feature type="domain" description="GH26" evidence="5">
    <location>
        <begin position="16"/>
        <end position="396"/>
    </location>
</feature>
<dbReference type="InterPro" id="IPR017853">
    <property type="entry name" value="GH"/>
</dbReference>
<sequence>MKKMRVMMTLFLSMMIIINGCTTSLTAMAASHVESGKTLLLIGQTFQQEYEDYINGIGTAPAGSSHYAEIYTGTINQGDDGKFFDDSAPYLHWVSQHYPQATALIAISIKDNPMSGGYGALTDDNPSCVYHATRDIAYTTKWDDNIIKLANKFKQYPNITFFVRIGYEVNLLMMANASGQKFTDVLDKYNALGINIFDDIALADPADIDVKAYHDAYNKMARMVRDEQGASNVKFVYHPVRGFGEVKALYPGDTYVDYIGFSTFNHDLSVGTDEPNEFVRTIGYDGSRLDSNLEQSLTWASAKKPIIIAEAAYQKAPPEWASAVGSSHSHAFLEYLDRLFEVIEQYDIRALTYINSDWIAHHWPSHWGDSRVEAFPDVKAYWMDNVINNPRYVHDGTVSPTPSGNLIGPYTNGETKSVDVTLTTSGMYSLDVTGDTGVVSQLISGTLGTSDGGMAALNEGTVSSIYFHGIQPGTMPLTLTSKSDHVALAKVTLFDPNNQEVILE</sequence>
<evidence type="ECO:0000313" key="7">
    <source>
        <dbReference type="Proteomes" id="UP000683246"/>
    </source>
</evidence>
<dbReference type="GO" id="GO:0004553">
    <property type="term" value="F:hydrolase activity, hydrolyzing O-glycosyl compounds"/>
    <property type="evidence" value="ECO:0007669"/>
    <property type="project" value="InterPro"/>
</dbReference>
<protein>
    <recommendedName>
        <fullName evidence="5">GH26 domain-containing protein</fullName>
    </recommendedName>
</protein>
<evidence type="ECO:0000256" key="2">
    <source>
        <dbReference type="ARBA" id="ARBA00023295"/>
    </source>
</evidence>
<feature type="active site" description="Proton donor" evidence="3">
    <location>
        <position position="168"/>
    </location>
</feature>
<proteinExistence type="inferred from homology"/>
<dbReference type="Pfam" id="PF02156">
    <property type="entry name" value="Glyco_hydro_26"/>
    <property type="match status" value="1"/>
</dbReference>
<keyword evidence="7" id="KW-1185">Reference proteome</keyword>
<evidence type="ECO:0000259" key="5">
    <source>
        <dbReference type="PROSITE" id="PS51764"/>
    </source>
</evidence>
<gene>
    <name evidence="6" type="ORF">HZI73_01050</name>
</gene>
<comment type="similarity">
    <text evidence="3">Belongs to the glycosyl hydrolase 26 family.</text>
</comment>
<dbReference type="KEGG" id="vpy:HZI73_01050"/>
<keyword evidence="1 3" id="KW-0378">Hydrolase</keyword>
<dbReference type="AlphaFoldDB" id="A0A8J8SF19"/>
<feature type="active site" description="Nucleophile" evidence="3">
    <location>
        <position position="310"/>
    </location>
</feature>
<evidence type="ECO:0000256" key="4">
    <source>
        <dbReference type="SAM" id="SignalP"/>
    </source>
</evidence>
<dbReference type="PROSITE" id="PS51764">
    <property type="entry name" value="GH26"/>
    <property type="match status" value="1"/>
</dbReference>
<feature type="signal peptide" evidence="4">
    <location>
        <begin position="1"/>
        <end position="29"/>
    </location>
</feature>